<comment type="caution">
    <text evidence="1">The sequence shown here is derived from an EMBL/GenBank/DDBJ whole genome shotgun (WGS) entry which is preliminary data.</text>
</comment>
<dbReference type="Proteomes" id="UP001281447">
    <property type="component" value="Unassembled WGS sequence"/>
</dbReference>
<dbReference type="EMBL" id="JAWDIP010000003">
    <property type="protein sequence ID" value="MDY0393363.1"/>
    <property type="molecule type" value="Genomic_DNA"/>
</dbReference>
<organism evidence="1 2">
    <name type="scientific">Tigheibacillus halophilus</name>
    <dbReference type="NCBI Taxonomy" id="361280"/>
    <lineage>
        <taxon>Bacteria</taxon>
        <taxon>Bacillati</taxon>
        <taxon>Bacillota</taxon>
        <taxon>Bacilli</taxon>
        <taxon>Bacillales</taxon>
        <taxon>Bacillaceae</taxon>
        <taxon>Tigheibacillus</taxon>
    </lineage>
</organism>
<accession>A0ABU5C224</accession>
<proteinExistence type="predicted"/>
<dbReference type="SUPFAM" id="SSF89442">
    <property type="entry name" value="Hypothetical protein YojF"/>
    <property type="match status" value="1"/>
</dbReference>
<sequence length="78" mass="9447">MRKEKRRMQAIEKEAVQQALYQFVHKDVFFHLETSTGSYRELEEPGGDCDLYVRQEWCIEISRGKNYRNWTLSSWLET</sequence>
<dbReference type="InterPro" id="IPR014934">
    <property type="entry name" value="DUF1806"/>
</dbReference>
<protein>
    <submittedName>
        <fullName evidence="1">DUF1806 family protein</fullName>
    </submittedName>
</protein>
<dbReference type="Gene3D" id="2.70.180.10">
    <property type="entry name" value="Hypothetical protein YojF"/>
    <property type="match status" value="1"/>
</dbReference>
<gene>
    <name evidence="1" type="ORF">RWE15_01650</name>
</gene>
<dbReference type="Pfam" id="PF08830">
    <property type="entry name" value="DUF1806"/>
    <property type="match status" value="1"/>
</dbReference>
<reference evidence="1 2" key="1">
    <citation type="submission" date="2023-10" db="EMBL/GenBank/DDBJ databases">
        <title>Virgibacillus halophilus 5B73C genome.</title>
        <authorList>
            <person name="Miliotis G."/>
            <person name="Sengupta P."/>
            <person name="Hameed A."/>
            <person name="Chuvochina M."/>
            <person name="Mcdonagh F."/>
            <person name="Simpson A.C."/>
            <person name="Singh N.K."/>
            <person name="Rekha P.D."/>
            <person name="Raman K."/>
            <person name="Hugenholtz P."/>
            <person name="Venkateswaran K."/>
        </authorList>
    </citation>
    <scope>NUCLEOTIDE SEQUENCE [LARGE SCALE GENOMIC DNA]</scope>
    <source>
        <strain evidence="1 2">5B73C</strain>
    </source>
</reference>
<name>A0ABU5C224_9BACI</name>
<evidence type="ECO:0000313" key="1">
    <source>
        <dbReference type="EMBL" id="MDY0393363.1"/>
    </source>
</evidence>
<keyword evidence="2" id="KW-1185">Reference proteome</keyword>
<evidence type="ECO:0000313" key="2">
    <source>
        <dbReference type="Proteomes" id="UP001281447"/>
    </source>
</evidence>
<dbReference type="InterPro" id="IPR036492">
    <property type="entry name" value="YojF_sf"/>
</dbReference>